<dbReference type="InterPro" id="IPR046348">
    <property type="entry name" value="SIS_dom_sf"/>
</dbReference>
<dbReference type="EMBL" id="FOXW01000001">
    <property type="protein sequence ID" value="SFQ05528.1"/>
    <property type="molecule type" value="Genomic_DNA"/>
</dbReference>
<dbReference type="STRING" id="82801.SAMN04488506_0487"/>
<feature type="domain" description="SIS" evidence="5">
    <location>
        <begin position="114"/>
        <end position="254"/>
    </location>
</feature>
<dbReference type="InterPro" id="IPR009057">
    <property type="entry name" value="Homeodomain-like_sf"/>
</dbReference>
<dbReference type="InterPro" id="IPR047640">
    <property type="entry name" value="RpiR-like"/>
</dbReference>
<dbReference type="Proteomes" id="UP000199136">
    <property type="component" value="Unassembled WGS sequence"/>
</dbReference>
<dbReference type="PROSITE" id="PS51464">
    <property type="entry name" value="SIS"/>
    <property type="match status" value="1"/>
</dbReference>
<evidence type="ECO:0000256" key="3">
    <source>
        <dbReference type="ARBA" id="ARBA00023163"/>
    </source>
</evidence>
<dbReference type="Pfam" id="PF01380">
    <property type="entry name" value="SIS"/>
    <property type="match status" value="1"/>
</dbReference>
<dbReference type="GO" id="GO:0097367">
    <property type="term" value="F:carbohydrate derivative binding"/>
    <property type="evidence" value="ECO:0007669"/>
    <property type="project" value="InterPro"/>
</dbReference>
<keyword evidence="1" id="KW-0805">Transcription regulation</keyword>
<dbReference type="InterPro" id="IPR035472">
    <property type="entry name" value="RpiR-like_SIS"/>
</dbReference>
<evidence type="ECO:0000259" key="5">
    <source>
        <dbReference type="PROSITE" id="PS51464"/>
    </source>
</evidence>
<keyword evidence="2" id="KW-0238">DNA-binding</keyword>
<dbReference type="SUPFAM" id="SSF46689">
    <property type="entry name" value="Homeodomain-like"/>
    <property type="match status" value="1"/>
</dbReference>
<dbReference type="GO" id="GO:0003677">
    <property type="term" value="F:DNA binding"/>
    <property type="evidence" value="ECO:0007669"/>
    <property type="project" value="UniProtKB-KW"/>
</dbReference>
<dbReference type="GO" id="GO:0003700">
    <property type="term" value="F:DNA-binding transcription factor activity"/>
    <property type="evidence" value="ECO:0007669"/>
    <property type="project" value="InterPro"/>
</dbReference>
<dbReference type="InterPro" id="IPR036388">
    <property type="entry name" value="WH-like_DNA-bd_sf"/>
</dbReference>
<dbReference type="InterPro" id="IPR001347">
    <property type="entry name" value="SIS_dom"/>
</dbReference>
<dbReference type="Pfam" id="PF01418">
    <property type="entry name" value="HTH_6"/>
    <property type="match status" value="1"/>
</dbReference>
<evidence type="ECO:0000313" key="7">
    <source>
        <dbReference type="Proteomes" id="UP000199136"/>
    </source>
</evidence>
<evidence type="ECO:0000256" key="2">
    <source>
        <dbReference type="ARBA" id="ARBA00023125"/>
    </source>
</evidence>
<evidence type="ECO:0000313" key="6">
    <source>
        <dbReference type="EMBL" id="SFQ05528.1"/>
    </source>
</evidence>
<dbReference type="GO" id="GO:1901135">
    <property type="term" value="P:carbohydrate derivative metabolic process"/>
    <property type="evidence" value="ECO:0007669"/>
    <property type="project" value="InterPro"/>
</dbReference>
<sequence length="268" mass="30065">MQNLNFSNRISQNYSLLSKKERNIAEFISKHLPEITHWNIKDLAKLTDSSISTISRFCHKVGYTSFAEFKTFVAQELNTEQNEKLEVPETIASYYNQLIQSSTELMDIHQLRALVNTIDQANKILICGLGSSGLSAEELKSRLIRMGLNADVALDPHKMLMSASLLDENDLFIGISNSGTSQSVIEAGKAANQVGAPVFTITNRNHTPLTEVSDGVLFTSENQYITDERFINSQISIIFILDILCYSLLKNPTYLDNRNKTLQALKLK</sequence>
<accession>A0A1I5VD86</accession>
<gene>
    <name evidence="6" type="ORF">SAMN04488506_0487</name>
</gene>
<dbReference type="RefSeq" id="WP_092479545.1">
    <property type="nucleotide sequence ID" value="NZ_FOXW01000001.1"/>
</dbReference>
<dbReference type="OrthoDB" id="1648815at2"/>
<dbReference type="Gene3D" id="3.40.50.10490">
    <property type="entry name" value="Glucose-6-phosphate isomerase like protein, domain 1"/>
    <property type="match status" value="1"/>
</dbReference>
<dbReference type="SUPFAM" id="SSF53697">
    <property type="entry name" value="SIS domain"/>
    <property type="match status" value="1"/>
</dbReference>
<reference evidence="6 7" key="1">
    <citation type="submission" date="2016-10" db="EMBL/GenBank/DDBJ databases">
        <authorList>
            <person name="de Groot N.N."/>
        </authorList>
    </citation>
    <scope>NUCLEOTIDE SEQUENCE [LARGE SCALE GENOMIC DNA]</scope>
    <source>
        <strain evidence="6 7">DSM 20581</strain>
    </source>
</reference>
<proteinExistence type="predicted"/>
<dbReference type="PANTHER" id="PTHR30514:SF21">
    <property type="entry name" value="RPIR-FAMILY TRANSCRIPTIONAL REGULATOR"/>
    <property type="match status" value="1"/>
</dbReference>
<evidence type="ECO:0000259" key="4">
    <source>
        <dbReference type="PROSITE" id="PS51071"/>
    </source>
</evidence>
<dbReference type="CDD" id="cd05013">
    <property type="entry name" value="SIS_RpiR"/>
    <property type="match status" value="1"/>
</dbReference>
<dbReference type="AlphaFoldDB" id="A0A1I5VD86"/>
<evidence type="ECO:0000256" key="1">
    <source>
        <dbReference type="ARBA" id="ARBA00023015"/>
    </source>
</evidence>
<dbReference type="PANTHER" id="PTHR30514">
    <property type="entry name" value="GLUCOKINASE"/>
    <property type="match status" value="1"/>
</dbReference>
<dbReference type="PROSITE" id="PS51071">
    <property type="entry name" value="HTH_RPIR"/>
    <property type="match status" value="1"/>
</dbReference>
<dbReference type="InterPro" id="IPR000281">
    <property type="entry name" value="HTH_RpiR"/>
</dbReference>
<keyword evidence="3" id="KW-0804">Transcription</keyword>
<keyword evidence="7" id="KW-1185">Reference proteome</keyword>
<organism evidence="6 7">
    <name type="scientific">Desemzia incerta</name>
    <dbReference type="NCBI Taxonomy" id="82801"/>
    <lineage>
        <taxon>Bacteria</taxon>
        <taxon>Bacillati</taxon>
        <taxon>Bacillota</taxon>
        <taxon>Bacilli</taxon>
        <taxon>Lactobacillales</taxon>
        <taxon>Carnobacteriaceae</taxon>
        <taxon>Desemzia</taxon>
    </lineage>
</organism>
<name>A0A1I5VD86_9LACT</name>
<dbReference type="Gene3D" id="1.10.10.10">
    <property type="entry name" value="Winged helix-like DNA-binding domain superfamily/Winged helix DNA-binding domain"/>
    <property type="match status" value="1"/>
</dbReference>
<protein>
    <submittedName>
        <fullName evidence="6">Transcriptional regulator, RpiR family</fullName>
    </submittedName>
</protein>
<feature type="domain" description="HTH rpiR-type" evidence="4">
    <location>
        <begin position="4"/>
        <end position="80"/>
    </location>
</feature>